<dbReference type="InterPro" id="IPR007274">
    <property type="entry name" value="Cop_transporter"/>
</dbReference>
<dbReference type="GO" id="GO:0016020">
    <property type="term" value="C:membrane"/>
    <property type="evidence" value="ECO:0007669"/>
    <property type="project" value="UniProtKB-SubCell"/>
</dbReference>
<organism evidence="5 6">
    <name type="scientific">Heterostelium pallidum (strain ATCC 26659 / Pp 5 / PN500)</name>
    <name type="common">Cellular slime mold</name>
    <name type="synonym">Polysphondylium pallidum</name>
    <dbReference type="NCBI Taxonomy" id="670386"/>
    <lineage>
        <taxon>Eukaryota</taxon>
        <taxon>Amoebozoa</taxon>
        <taxon>Evosea</taxon>
        <taxon>Eumycetozoa</taxon>
        <taxon>Dictyostelia</taxon>
        <taxon>Acytosteliales</taxon>
        <taxon>Acytosteliaceae</taxon>
        <taxon>Heterostelium</taxon>
    </lineage>
</organism>
<evidence type="ECO:0000313" key="5">
    <source>
        <dbReference type="EMBL" id="EFA76788.1"/>
    </source>
</evidence>
<evidence type="ECO:0000313" key="6">
    <source>
        <dbReference type="Proteomes" id="UP000001396"/>
    </source>
</evidence>
<keyword evidence="4" id="KW-0813">Transport</keyword>
<dbReference type="InParanoid" id="D3BNC8"/>
<keyword evidence="1 4" id="KW-0812">Transmembrane</keyword>
<dbReference type="RefSeq" id="XP_020428920.1">
    <property type="nucleotide sequence ID" value="XM_020580333.1"/>
</dbReference>
<accession>D3BNC8</accession>
<keyword evidence="4" id="KW-0186">Copper</keyword>
<dbReference type="GeneID" id="31365014"/>
<keyword evidence="4" id="KW-0187">Copper transport</keyword>
<dbReference type="GO" id="GO:0005375">
    <property type="term" value="F:copper ion transmembrane transporter activity"/>
    <property type="evidence" value="ECO:0007669"/>
    <property type="project" value="UniProtKB-UniRule"/>
</dbReference>
<evidence type="ECO:0000256" key="4">
    <source>
        <dbReference type="RuleBase" id="RU367022"/>
    </source>
</evidence>
<dbReference type="FunCoup" id="D3BNC8">
    <property type="interactions" value="27"/>
</dbReference>
<keyword evidence="4" id="KW-0406">Ion transport</keyword>
<name>D3BNC8_HETP5</name>
<dbReference type="EMBL" id="ADBJ01000044">
    <property type="protein sequence ID" value="EFA76788.1"/>
    <property type="molecule type" value="Genomic_DNA"/>
</dbReference>
<dbReference type="Proteomes" id="UP000001396">
    <property type="component" value="Unassembled WGS sequence"/>
</dbReference>
<comment type="similarity">
    <text evidence="4">Belongs to the copper transporter (Ctr) (TC 1.A.56) family. SLC31A subfamily.</text>
</comment>
<keyword evidence="3 4" id="KW-0472">Membrane</keyword>
<protein>
    <recommendedName>
        <fullName evidence="4">Copper transport protein</fullName>
    </recommendedName>
</protein>
<proteinExistence type="inferred from homology"/>
<dbReference type="AlphaFoldDB" id="D3BNC8"/>
<comment type="subcellular location">
    <subcellularLocation>
        <location evidence="4">Membrane</location>
        <topology evidence="4">Multi-pass membrane protein</topology>
    </subcellularLocation>
</comment>
<comment type="caution">
    <text evidence="5">The sequence shown here is derived from an EMBL/GenBank/DDBJ whole genome shotgun (WGS) entry which is preliminary data.</text>
</comment>
<gene>
    <name evidence="5" type="ORF">PPL_09539</name>
</gene>
<reference evidence="5 6" key="1">
    <citation type="journal article" date="2011" name="Genome Res.">
        <title>Phylogeny-wide analysis of social amoeba genomes highlights ancient origins for complex intercellular communication.</title>
        <authorList>
            <person name="Heidel A.J."/>
            <person name="Lawal H.M."/>
            <person name="Felder M."/>
            <person name="Schilde C."/>
            <person name="Helps N.R."/>
            <person name="Tunggal B."/>
            <person name="Rivero F."/>
            <person name="John U."/>
            <person name="Schleicher M."/>
            <person name="Eichinger L."/>
            <person name="Platzer M."/>
            <person name="Noegel A.A."/>
            <person name="Schaap P."/>
            <person name="Gloeckner G."/>
        </authorList>
    </citation>
    <scope>NUCLEOTIDE SEQUENCE [LARGE SCALE GENOMIC DNA]</scope>
    <source>
        <strain evidence="6">ATCC 26659 / Pp 5 / PN500</strain>
    </source>
</reference>
<evidence type="ECO:0000256" key="3">
    <source>
        <dbReference type="ARBA" id="ARBA00023136"/>
    </source>
</evidence>
<dbReference type="Pfam" id="PF04145">
    <property type="entry name" value="Ctr"/>
    <property type="match status" value="1"/>
</dbReference>
<feature type="transmembrane region" description="Helical" evidence="4">
    <location>
        <begin position="120"/>
        <end position="148"/>
    </location>
</feature>
<evidence type="ECO:0000256" key="1">
    <source>
        <dbReference type="ARBA" id="ARBA00022692"/>
    </source>
</evidence>
<keyword evidence="2 4" id="KW-1133">Transmembrane helix</keyword>
<dbReference type="OMA" id="LWKTIVH"/>
<sequence>MLVLKLNVINHLSGTTMYSFFHWDFLGQAILFKGWVTNNVGIYVLTLFVMFGMAVFSEFFTSYRHSLNYNATDNPETTPLINDTEEVSKKTSDLRKNWNKFSATHYWKTFCHIVQYVVNYFIMLVVMTFNAGLALAILGGIATGYFIFGKKRVADNIAEEELCH</sequence>
<keyword evidence="6" id="KW-1185">Reference proteome</keyword>
<evidence type="ECO:0000256" key="2">
    <source>
        <dbReference type="ARBA" id="ARBA00022989"/>
    </source>
</evidence>
<dbReference type="PANTHER" id="PTHR12483">
    <property type="entry name" value="SOLUTE CARRIER FAMILY 31 COPPER TRANSPORTERS"/>
    <property type="match status" value="1"/>
</dbReference>
<dbReference type="STRING" id="670386.D3BNC8"/>
<dbReference type="PANTHER" id="PTHR12483:SF115">
    <property type="entry name" value="COPPER TRANSPORT PROTEIN"/>
    <property type="match status" value="1"/>
</dbReference>
<feature type="transmembrane region" description="Helical" evidence="4">
    <location>
        <begin position="40"/>
        <end position="60"/>
    </location>
</feature>